<protein>
    <submittedName>
        <fullName evidence="5">Putative HTH-type transcriptional regulator YdfH</fullName>
    </submittedName>
</protein>
<gene>
    <name evidence="5" type="primary">ydfH_8</name>
    <name evidence="5" type="ORF">LAL4801_03769</name>
</gene>
<name>A0A0M6Y7D5_9HYPH</name>
<evidence type="ECO:0000256" key="3">
    <source>
        <dbReference type="ARBA" id="ARBA00023163"/>
    </source>
</evidence>
<dbReference type="SUPFAM" id="SSF46785">
    <property type="entry name" value="Winged helix' DNA-binding domain"/>
    <property type="match status" value="1"/>
</dbReference>
<dbReference type="InterPro" id="IPR036390">
    <property type="entry name" value="WH_DNA-bd_sf"/>
</dbReference>
<dbReference type="SMART" id="SM00345">
    <property type="entry name" value="HTH_GNTR"/>
    <property type="match status" value="1"/>
</dbReference>
<accession>A0A0M6Y7D5</accession>
<dbReference type="AlphaFoldDB" id="A0A0M6Y7D5"/>
<dbReference type="Pfam" id="PF00392">
    <property type="entry name" value="GntR"/>
    <property type="match status" value="1"/>
</dbReference>
<dbReference type="InterPro" id="IPR008920">
    <property type="entry name" value="TF_FadR/GntR_C"/>
</dbReference>
<evidence type="ECO:0000313" key="6">
    <source>
        <dbReference type="Proteomes" id="UP000048926"/>
    </source>
</evidence>
<dbReference type="Gene3D" id="1.10.10.10">
    <property type="entry name" value="Winged helix-like DNA-binding domain superfamily/Winged helix DNA-binding domain"/>
    <property type="match status" value="1"/>
</dbReference>
<dbReference type="GO" id="GO:0003700">
    <property type="term" value="F:DNA-binding transcription factor activity"/>
    <property type="evidence" value="ECO:0007669"/>
    <property type="project" value="InterPro"/>
</dbReference>
<reference evidence="6" key="1">
    <citation type="submission" date="2015-07" db="EMBL/GenBank/DDBJ databases">
        <authorList>
            <person name="Rodrigo-Torres Lidia"/>
            <person name="Arahal R.David."/>
        </authorList>
    </citation>
    <scope>NUCLEOTIDE SEQUENCE [LARGE SCALE GENOMIC DNA]</scope>
    <source>
        <strain evidence="6">CECT 4801</strain>
    </source>
</reference>
<dbReference type="InterPro" id="IPR011711">
    <property type="entry name" value="GntR_C"/>
</dbReference>
<dbReference type="PANTHER" id="PTHR43537">
    <property type="entry name" value="TRANSCRIPTIONAL REGULATOR, GNTR FAMILY"/>
    <property type="match status" value="1"/>
</dbReference>
<evidence type="ECO:0000256" key="2">
    <source>
        <dbReference type="ARBA" id="ARBA00023125"/>
    </source>
</evidence>
<evidence type="ECO:0000313" key="5">
    <source>
        <dbReference type="EMBL" id="CTQ45319.1"/>
    </source>
</evidence>
<dbReference type="PROSITE" id="PS50949">
    <property type="entry name" value="HTH_GNTR"/>
    <property type="match status" value="1"/>
</dbReference>
<dbReference type="PANTHER" id="PTHR43537:SF51">
    <property type="entry name" value="HTH-TYPE TRANSCRIPTIONAL REGULATOR LGOR-RELATED"/>
    <property type="match status" value="1"/>
</dbReference>
<keyword evidence="1" id="KW-0805">Transcription regulation</keyword>
<dbReference type="InterPro" id="IPR036388">
    <property type="entry name" value="WH-like_DNA-bd_sf"/>
</dbReference>
<keyword evidence="6" id="KW-1185">Reference proteome</keyword>
<dbReference type="GO" id="GO:0003677">
    <property type="term" value="F:DNA binding"/>
    <property type="evidence" value="ECO:0007669"/>
    <property type="project" value="UniProtKB-KW"/>
</dbReference>
<dbReference type="Proteomes" id="UP000048926">
    <property type="component" value="Unassembled WGS sequence"/>
</dbReference>
<sequence length="265" mass="29788">MTIRYFWIHKYENAHDKVHASEQVWIRKWQGQMTTKANETAPSDKRVLAVLHRMIMDGSLAPGSKISEVSVADMFDVSRTPARLALRALEVEGLIKKRDGRGFTVQEFNLGDIKHAYEVRGVLEGLAAGTLAKSGMSKDVEATLKSVIKDMDIALTDTSADGDKISRYQDGNVAFHETIMRQCGNDYIGYAFDRMESLPMLKLGTVVFSADKAEEDMMRLRLGNMQHRLIFDAISKRDPQRAESIMREHANQTLVYSALFAGPDD</sequence>
<dbReference type="CDD" id="cd07377">
    <property type="entry name" value="WHTH_GntR"/>
    <property type="match status" value="1"/>
</dbReference>
<proteinExistence type="predicted"/>
<dbReference type="SMART" id="SM00895">
    <property type="entry name" value="FCD"/>
    <property type="match status" value="1"/>
</dbReference>
<keyword evidence="3" id="KW-0804">Transcription</keyword>
<feature type="domain" description="HTH gntR-type" evidence="4">
    <location>
        <begin position="41"/>
        <end position="108"/>
    </location>
</feature>
<dbReference type="Pfam" id="PF07729">
    <property type="entry name" value="FCD"/>
    <property type="match status" value="1"/>
</dbReference>
<dbReference type="STRING" id="187304.B0E33_04585"/>
<evidence type="ECO:0000259" key="4">
    <source>
        <dbReference type="PROSITE" id="PS50949"/>
    </source>
</evidence>
<dbReference type="InterPro" id="IPR000524">
    <property type="entry name" value="Tscrpt_reg_HTH_GntR"/>
</dbReference>
<dbReference type="EMBL" id="CXST01000002">
    <property type="protein sequence ID" value="CTQ45319.1"/>
    <property type="molecule type" value="Genomic_DNA"/>
</dbReference>
<dbReference type="SUPFAM" id="SSF48008">
    <property type="entry name" value="GntR ligand-binding domain-like"/>
    <property type="match status" value="1"/>
</dbReference>
<dbReference type="Gene3D" id="1.20.120.530">
    <property type="entry name" value="GntR ligand-binding domain-like"/>
    <property type="match status" value="1"/>
</dbReference>
<keyword evidence="2" id="KW-0238">DNA-binding</keyword>
<evidence type="ECO:0000256" key="1">
    <source>
        <dbReference type="ARBA" id="ARBA00023015"/>
    </source>
</evidence>
<organism evidence="5 6">
    <name type="scientific">Roseibium aggregatum</name>
    <dbReference type="NCBI Taxonomy" id="187304"/>
    <lineage>
        <taxon>Bacteria</taxon>
        <taxon>Pseudomonadati</taxon>
        <taxon>Pseudomonadota</taxon>
        <taxon>Alphaproteobacteria</taxon>
        <taxon>Hyphomicrobiales</taxon>
        <taxon>Stappiaceae</taxon>
        <taxon>Roseibium</taxon>
    </lineage>
</organism>